<dbReference type="Pfam" id="PF01381">
    <property type="entry name" value="HTH_3"/>
    <property type="match status" value="1"/>
</dbReference>
<dbReference type="PROSITE" id="PS50943">
    <property type="entry name" value="HTH_CROC1"/>
    <property type="match status" value="1"/>
</dbReference>
<evidence type="ECO:0000313" key="2">
    <source>
        <dbReference type="EMBL" id="KGE84814.1"/>
    </source>
</evidence>
<evidence type="ECO:0000313" key="3">
    <source>
        <dbReference type="Proteomes" id="UP000029736"/>
    </source>
</evidence>
<dbReference type="REBASE" id="100137">
    <property type="entry name" value="C.PxiKD52ORF31645P"/>
</dbReference>
<dbReference type="InterPro" id="IPR001387">
    <property type="entry name" value="Cro/C1-type_HTH"/>
</dbReference>
<proteinExistence type="predicted"/>
<dbReference type="InterPro" id="IPR010982">
    <property type="entry name" value="Lambda_DNA-bd_dom_sf"/>
</dbReference>
<organism evidence="2 3">
    <name type="scientific">Phaeodactylibacter xiamenensis</name>
    <dbReference type="NCBI Taxonomy" id="1524460"/>
    <lineage>
        <taxon>Bacteria</taxon>
        <taxon>Pseudomonadati</taxon>
        <taxon>Bacteroidota</taxon>
        <taxon>Saprospiria</taxon>
        <taxon>Saprospirales</taxon>
        <taxon>Haliscomenobacteraceae</taxon>
        <taxon>Phaeodactylibacter</taxon>
    </lineage>
</organism>
<name>A0A098RXD3_9BACT</name>
<keyword evidence="3" id="KW-1185">Reference proteome</keyword>
<dbReference type="SUPFAM" id="SSF47413">
    <property type="entry name" value="lambda repressor-like DNA-binding domains"/>
    <property type="match status" value="1"/>
</dbReference>
<dbReference type="GO" id="GO:0003677">
    <property type="term" value="F:DNA binding"/>
    <property type="evidence" value="ECO:0007669"/>
    <property type="project" value="InterPro"/>
</dbReference>
<dbReference type="CDD" id="cd00093">
    <property type="entry name" value="HTH_XRE"/>
    <property type="match status" value="1"/>
</dbReference>
<dbReference type="RefSeq" id="WP_044230293.1">
    <property type="nucleotide sequence ID" value="NZ_JPOS01000126.1"/>
</dbReference>
<dbReference type="STRING" id="1524460.IX84_31640"/>
<dbReference type="Proteomes" id="UP000029736">
    <property type="component" value="Unassembled WGS sequence"/>
</dbReference>
<dbReference type="OrthoDB" id="1081711at2"/>
<comment type="caution">
    <text evidence="2">The sequence shown here is derived from an EMBL/GenBank/DDBJ whole genome shotgun (WGS) entry which is preliminary data.</text>
</comment>
<dbReference type="Gene3D" id="1.10.260.40">
    <property type="entry name" value="lambda repressor-like DNA-binding domains"/>
    <property type="match status" value="1"/>
</dbReference>
<gene>
    <name evidence="2" type="ORF">IX84_31640</name>
</gene>
<reference evidence="2 3" key="1">
    <citation type="journal article" date="2014" name="Int. J. Syst. Evol. Microbiol.">
        <title>Phaeodactylibacter xiamenensis gen. nov., sp. nov., a member of the family Saprospiraceae isolated from the marine alga Phaeodactylum tricornutum.</title>
        <authorList>
            <person name="Chen Z.Jr."/>
            <person name="Lei X."/>
            <person name="Lai Q."/>
            <person name="Li Y."/>
            <person name="Zhang B."/>
            <person name="Zhang J."/>
            <person name="Zhang H."/>
            <person name="Yang L."/>
            <person name="Zheng W."/>
            <person name="Tian Y."/>
            <person name="Yu Z."/>
            <person name="Xu H.Jr."/>
            <person name="Zheng T."/>
        </authorList>
    </citation>
    <scope>NUCLEOTIDE SEQUENCE [LARGE SCALE GENOMIC DNA]</scope>
    <source>
        <strain evidence="2 3">KD52</strain>
    </source>
</reference>
<feature type="domain" description="HTH cro/C1-type" evidence="1">
    <location>
        <begin position="17"/>
        <end position="71"/>
    </location>
</feature>
<dbReference type="AlphaFoldDB" id="A0A098RXD3"/>
<sequence>MDKSLHSKEHKILLKTLYSLRVGVGMRQIDLASKLNVPQSFISKMENGERRIDIIELKKIVEALGISLTEFIKEFEKRLYEGES</sequence>
<accession>A0A098RXD3</accession>
<dbReference type="SMART" id="SM00530">
    <property type="entry name" value="HTH_XRE"/>
    <property type="match status" value="1"/>
</dbReference>
<evidence type="ECO:0000259" key="1">
    <source>
        <dbReference type="PROSITE" id="PS50943"/>
    </source>
</evidence>
<protein>
    <recommendedName>
        <fullName evidence="1">HTH cro/C1-type domain-containing protein</fullName>
    </recommendedName>
</protein>
<dbReference type="EMBL" id="JPOS01000126">
    <property type="protein sequence ID" value="KGE84814.1"/>
    <property type="molecule type" value="Genomic_DNA"/>
</dbReference>